<dbReference type="AlphaFoldDB" id="A0A1S3FTR6"/>
<evidence type="ECO:0000256" key="18">
    <source>
        <dbReference type="PIRSR" id="PIRSR602403-1"/>
    </source>
</evidence>
<dbReference type="EC" id="5.3.99.4" evidence="5"/>
<keyword evidence="10 18" id="KW-0479">Metal-binding</keyword>
<evidence type="ECO:0000256" key="5">
    <source>
        <dbReference type="ARBA" id="ARBA00012204"/>
    </source>
</evidence>
<gene>
    <name evidence="20" type="primary">Ptgis</name>
</gene>
<dbReference type="KEGG" id="dord:105991642"/>
<dbReference type="FunFam" id="1.10.630.10:FF:000025">
    <property type="entry name" value="Prostaglandin I2 (prostacyclin) synthase"/>
    <property type="match status" value="1"/>
</dbReference>
<keyword evidence="19" id="KW-1185">Reference proteome</keyword>
<evidence type="ECO:0000313" key="20">
    <source>
        <dbReference type="RefSeq" id="XP_012879765.1"/>
    </source>
</evidence>
<evidence type="ECO:0000256" key="15">
    <source>
        <dbReference type="ARBA" id="ARBA00023136"/>
    </source>
</evidence>
<keyword evidence="13 18" id="KW-0408">Iron</keyword>
<evidence type="ECO:0000313" key="19">
    <source>
        <dbReference type="Proteomes" id="UP000081671"/>
    </source>
</evidence>
<name>A0A1S3FTR6_DIPOR</name>
<evidence type="ECO:0000256" key="10">
    <source>
        <dbReference type="ARBA" id="ARBA00022723"/>
    </source>
</evidence>
<dbReference type="InterPro" id="IPR036396">
    <property type="entry name" value="Cyt_P450_sf"/>
</dbReference>
<organism evidence="19 20">
    <name type="scientific">Dipodomys ordii</name>
    <name type="common">Ord's kangaroo rat</name>
    <dbReference type="NCBI Taxonomy" id="10020"/>
    <lineage>
        <taxon>Eukaryota</taxon>
        <taxon>Metazoa</taxon>
        <taxon>Chordata</taxon>
        <taxon>Craniata</taxon>
        <taxon>Vertebrata</taxon>
        <taxon>Euteleostomi</taxon>
        <taxon>Mammalia</taxon>
        <taxon>Eutheria</taxon>
        <taxon>Euarchontoglires</taxon>
        <taxon>Glires</taxon>
        <taxon>Rodentia</taxon>
        <taxon>Castorimorpha</taxon>
        <taxon>Heteromyidae</taxon>
        <taxon>Dipodomyinae</taxon>
        <taxon>Dipodomys</taxon>
    </lineage>
</organism>
<dbReference type="InterPro" id="IPR002403">
    <property type="entry name" value="Cyt_P450_E_grp-IV"/>
</dbReference>
<evidence type="ECO:0000256" key="7">
    <source>
        <dbReference type="ARBA" id="ARBA00022516"/>
    </source>
</evidence>
<evidence type="ECO:0000256" key="12">
    <source>
        <dbReference type="ARBA" id="ARBA00022989"/>
    </source>
</evidence>
<evidence type="ECO:0000256" key="2">
    <source>
        <dbReference type="ARBA" id="ARBA00001971"/>
    </source>
</evidence>
<dbReference type="Gene3D" id="1.10.630.10">
    <property type="entry name" value="Cytochrome P450"/>
    <property type="match status" value="1"/>
</dbReference>
<comment type="function">
    <text evidence="17">Catalyzes the biosynthesis and metabolism of eicosanoids. Catalyzes the isomerization of prostaglandin H2 to prostacyclin (= prostaglandin I2), a potent mediator of vasodilation and inhibitor of platelet aggregation. Additionally, displays dehydratase activity, toward hydroperoxyeicosatetraenoates (HPETEs), especially toward (15S)-hydroperoxy-(5Z,8Z,11Z,13E)-eicosatetraenoate (15(S)-HPETE).</text>
</comment>
<keyword evidence="9" id="KW-0812">Transmembrane</keyword>
<keyword evidence="14" id="KW-0443">Lipid metabolism</keyword>
<keyword evidence="7" id="KW-0444">Lipid biosynthesis</keyword>
<dbReference type="CTD" id="5740"/>
<dbReference type="PANTHER" id="PTHR24306:SF4">
    <property type="entry name" value="PROSTACYCLIN SYNTHASE"/>
    <property type="match status" value="1"/>
</dbReference>
<dbReference type="PRINTS" id="PR00465">
    <property type="entry name" value="EP450IV"/>
</dbReference>
<evidence type="ECO:0000256" key="1">
    <source>
        <dbReference type="ARBA" id="ARBA00000463"/>
    </source>
</evidence>
<dbReference type="GO" id="GO:0004497">
    <property type="term" value="F:monooxygenase activity"/>
    <property type="evidence" value="ECO:0007669"/>
    <property type="project" value="InterPro"/>
</dbReference>
<dbReference type="GO" id="GO:0005789">
    <property type="term" value="C:endoplasmic reticulum membrane"/>
    <property type="evidence" value="ECO:0007669"/>
    <property type="project" value="UniProtKB-SubCell"/>
</dbReference>
<dbReference type="SUPFAM" id="SSF48264">
    <property type="entry name" value="Cytochrome P450"/>
    <property type="match status" value="1"/>
</dbReference>
<evidence type="ECO:0000256" key="8">
    <source>
        <dbReference type="ARBA" id="ARBA00022617"/>
    </source>
</evidence>
<evidence type="ECO:0000256" key="14">
    <source>
        <dbReference type="ARBA" id="ARBA00023098"/>
    </source>
</evidence>
<dbReference type="GO" id="GO:0020037">
    <property type="term" value="F:heme binding"/>
    <property type="evidence" value="ECO:0007669"/>
    <property type="project" value="InterPro"/>
</dbReference>
<comment type="catalytic activity">
    <reaction evidence="1">
        <text>prostaglandin H2 = prostaglandin I2</text>
        <dbReference type="Rhea" id="RHEA:23580"/>
        <dbReference type="ChEBI" id="CHEBI:57403"/>
        <dbReference type="ChEBI" id="CHEBI:57405"/>
        <dbReference type="EC" id="5.3.99.4"/>
    </reaction>
    <physiologicalReaction direction="left-to-right" evidence="1">
        <dbReference type="Rhea" id="RHEA:23581"/>
    </physiologicalReaction>
</comment>
<dbReference type="GO" id="GO:0001516">
    <property type="term" value="P:prostaglandin biosynthetic process"/>
    <property type="evidence" value="ECO:0007669"/>
    <property type="project" value="TreeGrafter"/>
</dbReference>
<evidence type="ECO:0000256" key="9">
    <source>
        <dbReference type="ARBA" id="ARBA00022692"/>
    </source>
</evidence>
<dbReference type="PANTHER" id="PTHR24306">
    <property type="match status" value="1"/>
</dbReference>
<dbReference type="RefSeq" id="XP_012879765.1">
    <property type="nucleotide sequence ID" value="XM_013024311.1"/>
</dbReference>
<dbReference type="GO" id="GO:0016705">
    <property type="term" value="F:oxidoreductase activity, acting on paired donors, with incorporation or reduction of molecular oxygen"/>
    <property type="evidence" value="ECO:0007669"/>
    <property type="project" value="InterPro"/>
</dbReference>
<evidence type="ECO:0000256" key="11">
    <source>
        <dbReference type="ARBA" id="ARBA00022824"/>
    </source>
</evidence>
<comment type="subcellular location">
    <subcellularLocation>
        <location evidence="3">Endoplasmic reticulum membrane</location>
        <topology evidence="3">Single-pass membrane protein</topology>
    </subcellularLocation>
</comment>
<dbReference type="OrthoDB" id="6692864at2759"/>
<keyword evidence="8 18" id="KW-0349">Heme</keyword>
<evidence type="ECO:0000256" key="13">
    <source>
        <dbReference type="ARBA" id="ARBA00023004"/>
    </source>
</evidence>
<evidence type="ECO:0000256" key="6">
    <source>
        <dbReference type="ARBA" id="ARBA00017409"/>
    </source>
</evidence>
<keyword evidence="15" id="KW-0472">Membrane</keyword>
<feature type="binding site" description="axial binding residue" evidence="18">
    <location>
        <position position="517"/>
    </location>
    <ligand>
        <name>heme</name>
        <dbReference type="ChEBI" id="CHEBI:30413"/>
    </ligand>
    <ligandPart>
        <name>Fe</name>
        <dbReference type="ChEBI" id="CHEBI:18248"/>
    </ligandPart>
</feature>
<comment type="cofactor">
    <cofactor evidence="2 18">
        <name>heme</name>
        <dbReference type="ChEBI" id="CHEBI:30413"/>
    </cofactor>
</comment>
<dbReference type="STRING" id="10020.ENSDORP00000012454"/>
<proteinExistence type="inferred from homology"/>
<dbReference type="Proteomes" id="UP000081671">
    <property type="component" value="Unplaced"/>
</dbReference>
<dbReference type="FunCoup" id="A0A1S3FTR6">
    <property type="interactions" value="142"/>
</dbReference>
<sequence length="576" mass="64141">MQGSSTLAKAIGNRSSAQMSGVRTVQPIAYVLTVCDSVLNQLRWPRSDQEAGPATGETLVHSGQTGVLRPLADPANLGYREEPVLHPSFAFTSGAKCGGFSRRPGEPPLDLGSIPWLGHALEFGKDAASFLSRMKERHGDIFTVLVGGRYVTVLLDPHSYDAVVWEPRTRLDFHAYAVFLMERIFDVQLPHYNPSDEKARMKPTLLHRDLQALTEAMYTNLRTVLLGGPGEADGWRETGLLELSYGCLLRAGYLTLYGVEAMPQTARSQAQDRAHSADVFQAFRQLDLLLPKLARGSLSVGDKDQARSAKGRLWKLLSPARLALRAHRSSWLESYLGHLEEMGVSEEMQARTLVLQLWATQGNMGPAAFWLLLFLLKNPEALAAVRGELEHVLARPEQPGVQTATLSQKVLDSMPVLDSALNESLRLTAAPFITREVLADMALPLADGREFSLRQGDRLLLFPFLSPQRDPEIHTDPEVFKYNRFLNPDGSEKKEFYKDGKRLKNYNMPWGAGHNQCLGKSYAVYSIKQFVVLLLTHFDLELGSADTEIPEFDLGRFGFGLLQPGQDVSVRYRTRQ</sequence>
<evidence type="ECO:0000256" key="3">
    <source>
        <dbReference type="ARBA" id="ARBA00004389"/>
    </source>
</evidence>
<keyword evidence="11" id="KW-0256">Endoplasmic reticulum</keyword>
<dbReference type="InterPro" id="IPR001128">
    <property type="entry name" value="Cyt_P450"/>
</dbReference>
<dbReference type="GO" id="GO:0005506">
    <property type="term" value="F:iron ion binding"/>
    <property type="evidence" value="ECO:0007669"/>
    <property type="project" value="InterPro"/>
</dbReference>
<dbReference type="InParanoid" id="A0A1S3FTR6"/>
<evidence type="ECO:0000256" key="4">
    <source>
        <dbReference type="ARBA" id="ARBA00010617"/>
    </source>
</evidence>
<comment type="similarity">
    <text evidence="4">Belongs to the cytochrome P450 family.</text>
</comment>
<dbReference type="Pfam" id="PF00067">
    <property type="entry name" value="p450"/>
    <property type="match status" value="1"/>
</dbReference>
<accession>A0A1S3FTR6</accession>
<evidence type="ECO:0000256" key="16">
    <source>
        <dbReference type="ARBA" id="ARBA00031205"/>
    </source>
</evidence>
<protein>
    <recommendedName>
        <fullName evidence="6">Prostacyclin synthase</fullName>
        <ecNumber evidence="5">5.3.99.4</ecNumber>
    </recommendedName>
    <alternativeName>
        <fullName evidence="16">Prostaglandin I2 synthase</fullName>
    </alternativeName>
</protein>
<evidence type="ECO:0000256" key="17">
    <source>
        <dbReference type="ARBA" id="ARBA00045141"/>
    </source>
</evidence>
<dbReference type="GeneID" id="105991642"/>
<reference evidence="20" key="1">
    <citation type="submission" date="2025-08" db="UniProtKB">
        <authorList>
            <consortium name="RefSeq"/>
        </authorList>
    </citation>
    <scope>IDENTIFICATION</scope>
    <source>
        <tissue evidence="20">Kidney</tissue>
    </source>
</reference>
<keyword evidence="12" id="KW-1133">Transmembrane helix</keyword>
<dbReference type="GO" id="GO:0008116">
    <property type="term" value="F:prostaglandin-I synthase activity"/>
    <property type="evidence" value="ECO:0007669"/>
    <property type="project" value="UniProtKB-EC"/>
</dbReference>